<proteinExistence type="predicted"/>
<reference evidence="4" key="1">
    <citation type="journal article" date="2019" name="Int. J. Syst. Evol. Microbiol.">
        <title>The Global Catalogue of Microorganisms (GCM) 10K type strain sequencing project: providing services to taxonomists for standard genome sequencing and annotation.</title>
        <authorList>
            <consortium name="The Broad Institute Genomics Platform"/>
            <consortium name="The Broad Institute Genome Sequencing Center for Infectious Disease"/>
            <person name="Wu L."/>
            <person name="Ma J."/>
        </authorList>
    </citation>
    <scope>NUCLEOTIDE SEQUENCE [LARGE SCALE GENOMIC DNA]</scope>
    <source>
        <strain evidence="4">KCTC 52344</strain>
    </source>
</reference>
<evidence type="ECO:0000313" key="4">
    <source>
        <dbReference type="Proteomes" id="UP001597510"/>
    </source>
</evidence>
<protein>
    <submittedName>
        <fullName evidence="3">YceI family protein</fullName>
    </submittedName>
</protein>
<comment type="caution">
    <text evidence="3">The sequence shown here is derived from an EMBL/GenBank/DDBJ whole genome shotgun (WGS) entry which is preliminary data.</text>
</comment>
<sequence>MKKAVVLVLSLLASVSSFAQKWTTDKAHTKVNFTVTHLMISEVDGTFRNFDATLTSSKEDFSDAVFEFTIDAKSVNTNQENRDAHLQKADMFDTEKYPTITFKSTSIKSVGPKKFQLGGDLTIKGVTKPITVDLTLIGTTTNRQGKKVAGFKATGTINRTAFGVGAMPAAVVSEEVELRASGEFVAN</sequence>
<dbReference type="RefSeq" id="WP_340235961.1">
    <property type="nucleotide sequence ID" value="NZ_JBBEWC010000005.1"/>
</dbReference>
<dbReference type="SMART" id="SM00867">
    <property type="entry name" value="YceI"/>
    <property type="match status" value="1"/>
</dbReference>
<dbReference type="Pfam" id="PF04264">
    <property type="entry name" value="YceI"/>
    <property type="match status" value="1"/>
</dbReference>
<evidence type="ECO:0000256" key="1">
    <source>
        <dbReference type="SAM" id="SignalP"/>
    </source>
</evidence>
<dbReference type="InterPro" id="IPR036761">
    <property type="entry name" value="TTHA0802/YceI-like_sf"/>
</dbReference>
<dbReference type="InterPro" id="IPR007372">
    <property type="entry name" value="Lipid/polyisoprenoid-bd_YceI"/>
</dbReference>
<dbReference type="PANTHER" id="PTHR34406">
    <property type="entry name" value="PROTEIN YCEI"/>
    <property type="match status" value="1"/>
</dbReference>
<dbReference type="EMBL" id="JBHULC010000011">
    <property type="protein sequence ID" value="MFD2521686.1"/>
    <property type="molecule type" value="Genomic_DNA"/>
</dbReference>
<dbReference type="Proteomes" id="UP001597510">
    <property type="component" value="Unassembled WGS sequence"/>
</dbReference>
<name>A0ABW5J735_9BACT</name>
<dbReference type="SUPFAM" id="SSF101874">
    <property type="entry name" value="YceI-like"/>
    <property type="match status" value="1"/>
</dbReference>
<accession>A0ABW5J735</accession>
<gene>
    <name evidence="3" type="ORF">ACFSR2_12390</name>
</gene>
<organism evidence="3 4">
    <name type="scientific">Emticicia soli</name>
    <dbReference type="NCBI Taxonomy" id="2027878"/>
    <lineage>
        <taxon>Bacteria</taxon>
        <taxon>Pseudomonadati</taxon>
        <taxon>Bacteroidota</taxon>
        <taxon>Cytophagia</taxon>
        <taxon>Cytophagales</taxon>
        <taxon>Leadbetterellaceae</taxon>
        <taxon>Emticicia</taxon>
    </lineage>
</organism>
<keyword evidence="4" id="KW-1185">Reference proteome</keyword>
<dbReference type="PANTHER" id="PTHR34406:SF1">
    <property type="entry name" value="PROTEIN YCEI"/>
    <property type="match status" value="1"/>
</dbReference>
<evidence type="ECO:0000259" key="2">
    <source>
        <dbReference type="SMART" id="SM00867"/>
    </source>
</evidence>
<dbReference type="Gene3D" id="2.40.128.110">
    <property type="entry name" value="Lipid/polyisoprenoid-binding, YceI-like"/>
    <property type="match status" value="1"/>
</dbReference>
<evidence type="ECO:0000313" key="3">
    <source>
        <dbReference type="EMBL" id="MFD2521686.1"/>
    </source>
</evidence>
<keyword evidence="1" id="KW-0732">Signal</keyword>
<feature type="chain" id="PRO_5045969309" evidence="1">
    <location>
        <begin position="20"/>
        <end position="187"/>
    </location>
</feature>
<feature type="signal peptide" evidence="1">
    <location>
        <begin position="1"/>
        <end position="19"/>
    </location>
</feature>
<feature type="domain" description="Lipid/polyisoprenoid-binding YceI-like" evidence="2">
    <location>
        <begin position="21"/>
        <end position="185"/>
    </location>
</feature>